<dbReference type="RefSeq" id="WP_017492658.1">
    <property type="nucleotide sequence ID" value="NZ_CP049603.1"/>
</dbReference>
<sequence>MIRELVIRLARWTGLLSPTQYPYPAIDITLPGGRNFHLVGSIHMGTQDMSPLPKQLIRKVAQADALIVEADISGNESPFGEPAPLPPLVERIDEQQYQHIERLCDELGVPMYSLIALPCWQIALMLQATQAQRLGLRGEYGIDFQLLTYAKTHAKRVIELEGAEQQLELLHQLPEGGRSLLDDTLTHWHTNARLLQTMISWWLDSRPSVGIEQLPATFGNVLYDVLMHQRNQRWKRLLENMPAGNYVVAVGALHLYGEGNLPNLLNQKN</sequence>
<name>A0A1X0WJ68_9GAMM</name>
<dbReference type="Proteomes" id="UP000192536">
    <property type="component" value="Unassembled WGS sequence"/>
</dbReference>
<reference evidence="1 2" key="1">
    <citation type="journal article" date="2017" name="Int. J. Syst. Evol. Microbiol.">
        <title>Rouxiella badensis sp. nov. and Rouxiella silvae sp. nov. isolated from peat bog soil in Germany and emendation of the genus description.</title>
        <authorList>
            <person name="Le Fleche-Mateos A."/>
            <person name="Kugler J.H."/>
            <person name="Hansen S.H."/>
            <person name="Syldatk C."/>
            <person name="Hausmann R."/>
            <person name="Lomprez F."/>
            <person name="Vandenbogaert M."/>
            <person name="Manuguerra J.C."/>
            <person name="Grimont P.A."/>
        </authorList>
    </citation>
    <scope>NUCLEOTIDE SEQUENCE [LARGE SCALE GENOMIC DNA]</scope>
    <source>
        <strain evidence="1 2">DSM 100043</strain>
    </source>
</reference>
<organism evidence="1 2">
    <name type="scientific">Rouxiella badensis</name>
    <dbReference type="NCBI Taxonomy" id="1646377"/>
    <lineage>
        <taxon>Bacteria</taxon>
        <taxon>Pseudomonadati</taxon>
        <taxon>Pseudomonadota</taxon>
        <taxon>Gammaproteobacteria</taxon>
        <taxon>Enterobacterales</taxon>
        <taxon>Yersiniaceae</taxon>
        <taxon>Rouxiella</taxon>
    </lineage>
</organism>
<dbReference type="STRING" id="1646377.BS640_03525"/>
<protein>
    <submittedName>
        <fullName evidence="1">Conjugal transfer protein TraB</fullName>
    </submittedName>
</protein>
<comment type="caution">
    <text evidence="1">The sequence shown here is derived from an EMBL/GenBank/DDBJ whole genome shotgun (WGS) entry which is preliminary data.</text>
</comment>
<dbReference type="Pfam" id="PF01963">
    <property type="entry name" value="TraB_PrgY_gumN"/>
    <property type="match status" value="1"/>
</dbReference>
<dbReference type="CDD" id="cd14789">
    <property type="entry name" value="Tiki"/>
    <property type="match status" value="1"/>
</dbReference>
<keyword evidence="2" id="KW-1185">Reference proteome</keyword>
<gene>
    <name evidence="1" type="ORF">BS640_03525</name>
</gene>
<dbReference type="PANTHER" id="PTHR40590:SF1">
    <property type="entry name" value="CYTOPLASMIC PROTEIN"/>
    <property type="match status" value="1"/>
</dbReference>
<dbReference type="InterPro" id="IPR047111">
    <property type="entry name" value="YbaP-like"/>
</dbReference>
<evidence type="ECO:0000313" key="1">
    <source>
        <dbReference type="EMBL" id="ORJ26812.1"/>
    </source>
</evidence>
<dbReference type="GeneID" id="93567223"/>
<dbReference type="InterPro" id="IPR002816">
    <property type="entry name" value="TraB/PrgY/GumN_fam"/>
</dbReference>
<dbReference type="EMBL" id="MRWE01000004">
    <property type="protein sequence ID" value="ORJ26812.1"/>
    <property type="molecule type" value="Genomic_DNA"/>
</dbReference>
<proteinExistence type="predicted"/>
<accession>A0A1X0WJ68</accession>
<evidence type="ECO:0000313" key="2">
    <source>
        <dbReference type="Proteomes" id="UP000192536"/>
    </source>
</evidence>
<dbReference type="AlphaFoldDB" id="A0A1X0WJ68"/>
<dbReference type="PANTHER" id="PTHR40590">
    <property type="entry name" value="CYTOPLASMIC PROTEIN-RELATED"/>
    <property type="match status" value="1"/>
</dbReference>